<dbReference type="Proteomes" id="UP001162992">
    <property type="component" value="Chromosome 12"/>
</dbReference>
<proteinExistence type="predicted"/>
<sequence>MPRKDTSLGVSSGEGHPPLLALYSMGPHGPNGWVPCGLDAPVVKDCQNLSRDRFVVGTCVRGRKGGRRAPPGWRRATGMGAGQLLGSSRRALEWRRAMEV</sequence>
<keyword evidence="2" id="KW-1185">Reference proteome</keyword>
<reference evidence="2" key="1">
    <citation type="journal article" date="2024" name="Proc. Natl. Acad. Sci. U.S.A.">
        <title>Extraordinary preservation of gene collinearity over three hundred million years revealed in homosporous lycophytes.</title>
        <authorList>
            <person name="Li C."/>
            <person name="Wickell D."/>
            <person name="Kuo L.Y."/>
            <person name="Chen X."/>
            <person name="Nie B."/>
            <person name="Liao X."/>
            <person name="Peng D."/>
            <person name="Ji J."/>
            <person name="Jenkins J."/>
            <person name="Williams M."/>
            <person name="Shu S."/>
            <person name="Plott C."/>
            <person name="Barry K."/>
            <person name="Rajasekar S."/>
            <person name="Grimwood J."/>
            <person name="Han X."/>
            <person name="Sun S."/>
            <person name="Hou Z."/>
            <person name="He W."/>
            <person name="Dai G."/>
            <person name="Sun C."/>
            <person name="Schmutz J."/>
            <person name="Leebens-Mack J.H."/>
            <person name="Li F.W."/>
            <person name="Wang L."/>
        </authorList>
    </citation>
    <scope>NUCLEOTIDE SEQUENCE [LARGE SCALE GENOMIC DNA]</scope>
    <source>
        <strain evidence="2">cv. PW_Plant_1</strain>
    </source>
</reference>
<evidence type="ECO:0000313" key="2">
    <source>
        <dbReference type="Proteomes" id="UP001162992"/>
    </source>
</evidence>
<comment type="caution">
    <text evidence="1">The sequence shown here is derived from an EMBL/GenBank/DDBJ whole genome shotgun (WGS) entry which is preliminary data.</text>
</comment>
<organism evidence="1 2">
    <name type="scientific">Diphasiastrum complanatum</name>
    <name type="common">Issler's clubmoss</name>
    <name type="synonym">Lycopodium complanatum</name>
    <dbReference type="NCBI Taxonomy" id="34168"/>
    <lineage>
        <taxon>Eukaryota</taxon>
        <taxon>Viridiplantae</taxon>
        <taxon>Streptophyta</taxon>
        <taxon>Embryophyta</taxon>
        <taxon>Tracheophyta</taxon>
        <taxon>Lycopodiopsida</taxon>
        <taxon>Lycopodiales</taxon>
        <taxon>Lycopodiaceae</taxon>
        <taxon>Lycopodioideae</taxon>
        <taxon>Diphasiastrum</taxon>
    </lineage>
</organism>
<name>A0ACC2BZQ5_DIPCM</name>
<gene>
    <name evidence="1" type="ORF">O6H91_12G016200</name>
</gene>
<accession>A0ACC2BZQ5</accession>
<protein>
    <submittedName>
        <fullName evidence="1">Uncharacterized protein</fullName>
    </submittedName>
</protein>
<dbReference type="EMBL" id="CM055103">
    <property type="protein sequence ID" value="KAJ7535044.1"/>
    <property type="molecule type" value="Genomic_DNA"/>
</dbReference>
<evidence type="ECO:0000313" key="1">
    <source>
        <dbReference type="EMBL" id="KAJ7535044.1"/>
    </source>
</evidence>